<sequence>MYAAWPDQLTRSAKPTAYPTPPRLSTRARKNRRLLHFRDDRYSVKRPFAQAQIDAIQCACFAIPQPPYIWRVLARQEAIPAS</sequence>
<evidence type="ECO:0000313" key="3">
    <source>
        <dbReference type="Proteomes" id="UP000572540"/>
    </source>
</evidence>
<comment type="caution">
    <text evidence="2">The sequence shown here is derived from an EMBL/GenBank/DDBJ whole genome shotgun (WGS) entry which is preliminary data.</text>
</comment>
<dbReference type="AlphaFoldDB" id="A0A7Y9WCJ3"/>
<proteinExistence type="predicted"/>
<name>A0A7Y9WCJ3_9BURK</name>
<organism evidence="2 3">
    <name type="scientific">Paraburkholderia bryophila</name>
    <dbReference type="NCBI Taxonomy" id="420952"/>
    <lineage>
        <taxon>Bacteria</taxon>
        <taxon>Pseudomonadati</taxon>
        <taxon>Pseudomonadota</taxon>
        <taxon>Betaproteobacteria</taxon>
        <taxon>Burkholderiales</taxon>
        <taxon>Burkholderiaceae</taxon>
        <taxon>Paraburkholderia</taxon>
    </lineage>
</organism>
<dbReference type="EMBL" id="JACCAU010000001">
    <property type="protein sequence ID" value="NYH17728.1"/>
    <property type="molecule type" value="Genomic_DNA"/>
</dbReference>
<accession>A0A7Y9WCJ3</accession>
<feature type="region of interest" description="Disordered" evidence="1">
    <location>
        <begin position="1"/>
        <end position="24"/>
    </location>
</feature>
<dbReference type="Proteomes" id="UP000572540">
    <property type="component" value="Unassembled WGS sequence"/>
</dbReference>
<protein>
    <submittedName>
        <fullName evidence="2">Uncharacterized protein</fullName>
    </submittedName>
</protein>
<evidence type="ECO:0000313" key="2">
    <source>
        <dbReference type="EMBL" id="NYH17728.1"/>
    </source>
</evidence>
<gene>
    <name evidence="2" type="ORF">GGD41_004956</name>
</gene>
<evidence type="ECO:0000256" key="1">
    <source>
        <dbReference type="SAM" id="MobiDB-lite"/>
    </source>
</evidence>
<reference evidence="2 3" key="1">
    <citation type="submission" date="2020-07" db="EMBL/GenBank/DDBJ databases">
        <title>Exploring microbial biodiversity for novel pathways involved in the catabolism of aromatic compounds derived from lignin.</title>
        <authorList>
            <person name="Elkins J."/>
        </authorList>
    </citation>
    <scope>NUCLEOTIDE SEQUENCE [LARGE SCALE GENOMIC DNA]</scope>
    <source>
        <strain evidence="2 3">H2C3B</strain>
    </source>
</reference>